<evidence type="ECO:0000313" key="7">
    <source>
        <dbReference type="Proteomes" id="UP001255246"/>
    </source>
</evidence>
<keyword evidence="2 4" id="KW-0472">Membrane</keyword>
<dbReference type="InterPro" id="IPR036737">
    <property type="entry name" value="OmpA-like_sf"/>
</dbReference>
<evidence type="ECO:0000313" key="6">
    <source>
        <dbReference type="EMBL" id="MDT0605634.1"/>
    </source>
</evidence>
<accession>A0ABU3A632</accession>
<dbReference type="RefSeq" id="WP_311349204.1">
    <property type="nucleotide sequence ID" value="NZ_JAVRHR010000001.1"/>
</dbReference>
<dbReference type="PROSITE" id="PS51123">
    <property type="entry name" value="OMPA_2"/>
    <property type="match status" value="1"/>
</dbReference>
<keyword evidence="7" id="KW-1185">Reference proteome</keyword>
<dbReference type="PANTHER" id="PTHR30329">
    <property type="entry name" value="STATOR ELEMENT OF FLAGELLAR MOTOR COMPLEX"/>
    <property type="match status" value="1"/>
</dbReference>
<keyword evidence="3" id="KW-0998">Cell outer membrane</keyword>
<proteinExistence type="predicted"/>
<feature type="domain" description="OmpA-like" evidence="5">
    <location>
        <begin position="519"/>
        <end position="641"/>
    </location>
</feature>
<protein>
    <submittedName>
        <fullName evidence="6">OmpA family protein</fullName>
    </submittedName>
</protein>
<dbReference type="Gene3D" id="3.30.1330.60">
    <property type="entry name" value="OmpA-like domain"/>
    <property type="match status" value="1"/>
</dbReference>
<evidence type="ECO:0000256" key="3">
    <source>
        <dbReference type="ARBA" id="ARBA00023237"/>
    </source>
</evidence>
<dbReference type="CDD" id="cd07185">
    <property type="entry name" value="OmpA_C-like"/>
    <property type="match status" value="1"/>
</dbReference>
<dbReference type="SUPFAM" id="SSF103088">
    <property type="entry name" value="OmpA-like"/>
    <property type="match status" value="1"/>
</dbReference>
<organism evidence="6 7">
    <name type="scientific">Croceitalea rosinachiae</name>
    <dbReference type="NCBI Taxonomy" id="3075596"/>
    <lineage>
        <taxon>Bacteria</taxon>
        <taxon>Pseudomonadati</taxon>
        <taxon>Bacteroidota</taxon>
        <taxon>Flavobacteriia</taxon>
        <taxon>Flavobacteriales</taxon>
        <taxon>Flavobacteriaceae</taxon>
        <taxon>Croceitalea</taxon>
    </lineage>
</organism>
<evidence type="ECO:0000256" key="2">
    <source>
        <dbReference type="ARBA" id="ARBA00023136"/>
    </source>
</evidence>
<dbReference type="InterPro" id="IPR050330">
    <property type="entry name" value="Bact_OuterMem_StrucFunc"/>
</dbReference>
<comment type="caution">
    <text evidence="6">The sequence shown here is derived from an EMBL/GenBank/DDBJ whole genome shotgun (WGS) entry which is preliminary data.</text>
</comment>
<dbReference type="InterPro" id="IPR006665">
    <property type="entry name" value="OmpA-like"/>
</dbReference>
<dbReference type="EMBL" id="JAVRHR010000001">
    <property type="protein sequence ID" value="MDT0605634.1"/>
    <property type="molecule type" value="Genomic_DNA"/>
</dbReference>
<dbReference type="SUPFAM" id="SSF82171">
    <property type="entry name" value="DPP6 N-terminal domain-like"/>
    <property type="match status" value="1"/>
</dbReference>
<dbReference type="Pfam" id="PF00691">
    <property type="entry name" value="OmpA"/>
    <property type="match status" value="1"/>
</dbReference>
<gene>
    <name evidence="6" type="ORF">RM706_01255</name>
</gene>
<dbReference type="InterPro" id="IPR006664">
    <property type="entry name" value="OMP_bac"/>
</dbReference>
<name>A0ABU3A632_9FLAO</name>
<evidence type="ECO:0000256" key="1">
    <source>
        <dbReference type="ARBA" id="ARBA00004442"/>
    </source>
</evidence>
<dbReference type="PANTHER" id="PTHR30329:SF21">
    <property type="entry name" value="LIPOPROTEIN YIAD-RELATED"/>
    <property type="match status" value="1"/>
</dbReference>
<dbReference type="Proteomes" id="UP001255246">
    <property type="component" value="Unassembled WGS sequence"/>
</dbReference>
<reference evidence="6 7" key="1">
    <citation type="submission" date="2023-09" db="EMBL/GenBank/DDBJ databases">
        <authorList>
            <person name="Rey-Velasco X."/>
        </authorList>
    </citation>
    <scope>NUCLEOTIDE SEQUENCE [LARGE SCALE GENOMIC DNA]</scope>
    <source>
        <strain evidence="6 7">F388</strain>
    </source>
</reference>
<sequence length="645" mass="72545">MKNTISIFIIFFAIITAVSGQGKKSKGDDYFFQYSYKKAIIAYEDDMLKGIVLSPVQYLNLADSYFQVQNFEKANDMYLQYFSNDTITDNYRLNRLLLGLSKISDNNRIKEVLRDKGLGFQKELIENSDFNYNILSNKKVEGNLDFNVFNLISNSAQSDFSPSFYEDDLLFTSGRPLGKKANYEPTNESYLDIFKGKINTDGQLENPIVLSSLENSNYHKATPYFSEKLNSVFYVLSNTNDGELEFDENGKNSLAIGVQKLNGQFRFLWRDLSTSFYYPFYDANTDRLYFAANLDNGYGGTDIYYVNTNNGNVMSAPINLGPRINSPGNEIAPYIFENSLYFSSDVFYGLGGMDIYKASISGDEFGIPLNLGPTINSAEDDFGFVIKNKGDGLLGYFSSNRPGGKGGDDIYGFMVDEKPGIKTLVLKGKVLRQGKKTGLANANVKLKTKSGDLLHSAITSEDGAYRIEIPWQDEIVFEVSKEKHSVYSQNYTSTALEELQDIDANIGLVAYQDIVEEKEGQTVIKLKKFYFQKNRTSITEAIATELDKVVEAVSLFPEIQLRIETHTDSRGGGATNFRLTQQRSDAIKKYLISKGVSNANILYSVGYGEDKIINNCKNGVYCIELLHQQNQRCLLVVLNDNILFN</sequence>
<comment type="subcellular location">
    <subcellularLocation>
        <location evidence="1">Cell outer membrane</location>
    </subcellularLocation>
</comment>
<evidence type="ECO:0000259" key="5">
    <source>
        <dbReference type="PROSITE" id="PS51123"/>
    </source>
</evidence>
<evidence type="ECO:0000256" key="4">
    <source>
        <dbReference type="PROSITE-ProRule" id="PRU00473"/>
    </source>
</evidence>
<dbReference type="PRINTS" id="PR01021">
    <property type="entry name" value="OMPADOMAIN"/>
</dbReference>